<proteinExistence type="predicted"/>
<accession>A0A6G7GXF7</accession>
<reference evidence="1 2" key="1">
    <citation type="submission" date="2020-02" db="EMBL/GenBank/DDBJ databases">
        <title>Newly sequenced genome of strain CSTR1 showed variability in Candidatus Kuenenia stuttgartiensis genomes.</title>
        <authorList>
            <person name="Ding C."/>
            <person name="Adrian L."/>
        </authorList>
    </citation>
    <scope>NUCLEOTIDE SEQUENCE [LARGE SCALE GENOMIC DNA]</scope>
    <source>
        <strain evidence="1 2">CSTR1</strain>
    </source>
</reference>
<protein>
    <submittedName>
        <fullName evidence="1">Uncharacterized protein</fullName>
    </submittedName>
</protein>
<dbReference type="EMBL" id="CP049055">
    <property type="protein sequence ID" value="QII14205.1"/>
    <property type="molecule type" value="Genomic_DNA"/>
</dbReference>
<evidence type="ECO:0000313" key="1">
    <source>
        <dbReference type="EMBL" id="QII14205.1"/>
    </source>
</evidence>
<name>A0A6G7GXF7_KUEST</name>
<gene>
    <name evidence="1" type="ORF">KsCSTR_48280</name>
</gene>
<evidence type="ECO:0000313" key="2">
    <source>
        <dbReference type="Proteomes" id="UP000501926"/>
    </source>
</evidence>
<dbReference type="Proteomes" id="UP000501926">
    <property type="component" value="Chromosome"/>
</dbReference>
<sequence>MLHKYLHTQGKMVIYPLTDTNLKKWTKMYEDYSCKSFRR</sequence>
<organism evidence="1 2">
    <name type="scientific">Kuenenia stuttgartiensis</name>
    <dbReference type="NCBI Taxonomy" id="174633"/>
    <lineage>
        <taxon>Bacteria</taxon>
        <taxon>Pseudomonadati</taxon>
        <taxon>Planctomycetota</taxon>
        <taxon>Candidatus Brocadiia</taxon>
        <taxon>Candidatus Brocadiales</taxon>
        <taxon>Candidatus Brocadiaceae</taxon>
        <taxon>Candidatus Kuenenia</taxon>
    </lineage>
</organism>
<dbReference type="AlphaFoldDB" id="A0A6G7GXF7"/>